<feature type="domain" description="C2H2-type" evidence="3">
    <location>
        <begin position="292"/>
        <end position="316"/>
    </location>
</feature>
<evidence type="ECO:0000256" key="2">
    <source>
        <dbReference type="SAM" id="MobiDB-lite"/>
    </source>
</evidence>
<feature type="compositionally biased region" description="Basic and acidic residues" evidence="2">
    <location>
        <begin position="273"/>
        <end position="288"/>
    </location>
</feature>
<dbReference type="GO" id="GO:0008270">
    <property type="term" value="F:zinc ion binding"/>
    <property type="evidence" value="ECO:0007669"/>
    <property type="project" value="UniProtKB-KW"/>
</dbReference>
<dbReference type="HOGENOM" id="CLU_880315_0_0_1"/>
<dbReference type="OrthoDB" id="8117402at2759"/>
<dbReference type="Pfam" id="PF00096">
    <property type="entry name" value="zf-C2H2"/>
    <property type="match status" value="1"/>
</dbReference>
<keyword evidence="1" id="KW-0479">Metal-binding</keyword>
<protein>
    <recommendedName>
        <fullName evidence="3">C2H2-type domain-containing protein</fullName>
    </recommendedName>
</protein>
<dbReference type="InterPro" id="IPR013087">
    <property type="entry name" value="Znf_C2H2_type"/>
</dbReference>
<dbReference type="Gene3D" id="3.30.160.60">
    <property type="entry name" value="Classic Zinc Finger"/>
    <property type="match status" value="1"/>
</dbReference>
<gene>
    <name evidence="4" type="ORF">PILCRDRAFT_115603</name>
</gene>
<dbReference type="InParanoid" id="A0A0C3CRD4"/>
<sequence>MTMDSILSLTGSVETKENRDRTSKLLNLPGLFYADPNSCYINVEALSRFLTVWTDEWDHQDPDLIDGYLELCSEGEEVLDEIMRLTPMLTDEPRIPNAIRVQTTQVLIQSPNTYDLQTTNLADIYPSPVVVNLDIPEEELECDPPGANHYTNLVMEGLNCYDGHHAINKQTIKDKFKVSLPTAQSQMNKRLNQDKFDIKNTGVPLSASNDVVRNETVPADAQIVHKRKRSCRTDCEDATRGAQRTIEVHRNKSEEPMGYVCTKAGCKKTFSRDPDRIRHEKTSPEHGAKAKHKCPQCPKAYQRLETLNRHRRAKEH</sequence>
<dbReference type="PROSITE" id="PS00028">
    <property type="entry name" value="ZINC_FINGER_C2H2_1"/>
    <property type="match status" value="1"/>
</dbReference>
<evidence type="ECO:0000313" key="5">
    <source>
        <dbReference type="Proteomes" id="UP000054166"/>
    </source>
</evidence>
<keyword evidence="1" id="KW-0862">Zinc</keyword>
<dbReference type="PROSITE" id="PS50157">
    <property type="entry name" value="ZINC_FINGER_C2H2_2"/>
    <property type="match status" value="2"/>
</dbReference>
<dbReference type="SMART" id="SM00355">
    <property type="entry name" value="ZnF_C2H2"/>
    <property type="match status" value="2"/>
</dbReference>
<reference evidence="5" key="2">
    <citation type="submission" date="2015-01" db="EMBL/GenBank/DDBJ databases">
        <title>Evolutionary Origins and Diversification of the Mycorrhizal Mutualists.</title>
        <authorList>
            <consortium name="DOE Joint Genome Institute"/>
            <consortium name="Mycorrhizal Genomics Consortium"/>
            <person name="Kohler A."/>
            <person name="Kuo A."/>
            <person name="Nagy L.G."/>
            <person name="Floudas D."/>
            <person name="Copeland A."/>
            <person name="Barry K.W."/>
            <person name="Cichocki N."/>
            <person name="Veneault-Fourrey C."/>
            <person name="LaButti K."/>
            <person name="Lindquist E.A."/>
            <person name="Lipzen A."/>
            <person name="Lundell T."/>
            <person name="Morin E."/>
            <person name="Murat C."/>
            <person name="Riley R."/>
            <person name="Ohm R."/>
            <person name="Sun H."/>
            <person name="Tunlid A."/>
            <person name="Henrissat B."/>
            <person name="Grigoriev I.V."/>
            <person name="Hibbett D.S."/>
            <person name="Martin F."/>
        </authorList>
    </citation>
    <scope>NUCLEOTIDE SEQUENCE [LARGE SCALE GENOMIC DNA]</scope>
    <source>
        <strain evidence="5">F 1598</strain>
    </source>
</reference>
<evidence type="ECO:0000256" key="1">
    <source>
        <dbReference type="PROSITE-ProRule" id="PRU00042"/>
    </source>
</evidence>
<name>A0A0C3CRD4_PILCF</name>
<evidence type="ECO:0000259" key="3">
    <source>
        <dbReference type="PROSITE" id="PS50157"/>
    </source>
</evidence>
<dbReference type="Proteomes" id="UP000054166">
    <property type="component" value="Unassembled WGS sequence"/>
</dbReference>
<dbReference type="InterPro" id="IPR036236">
    <property type="entry name" value="Znf_C2H2_sf"/>
</dbReference>
<accession>A0A0C3CRD4</accession>
<dbReference type="AlphaFoldDB" id="A0A0C3CRD4"/>
<organism evidence="4 5">
    <name type="scientific">Piloderma croceum (strain F 1598)</name>
    <dbReference type="NCBI Taxonomy" id="765440"/>
    <lineage>
        <taxon>Eukaryota</taxon>
        <taxon>Fungi</taxon>
        <taxon>Dikarya</taxon>
        <taxon>Basidiomycota</taxon>
        <taxon>Agaricomycotina</taxon>
        <taxon>Agaricomycetes</taxon>
        <taxon>Agaricomycetidae</taxon>
        <taxon>Atheliales</taxon>
        <taxon>Atheliaceae</taxon>
        <taxon>Piloderma</taxon>
    </lineage>
</organism>
<proteinExistence type="predicted"/>
<reference evidence="4 5" key="1">
    <citation type="submission" date="2014-04" db="EMBL/GenBank/DDBJ databases">
        <authorList>
            <consortium name="DOE Joint Genome Institute"/>
            <person name="Kuo A."/>
            <person name="Tarkka M."/>
            <person name="Buscot F."/>
            <person name="Kohler A."/>
            <person name="Nagy L.G."/>
            <person name="Floudas D."/>
            <person name="Copeland A."/>
            <person name="Barry K.W."/>
            <person name="Cichocki N."/>
            <person name="Veneault-Fourrey C."/>
            <person name="LaButti K."/>
            <person name="Lindquist E.A."/>
            <person name="Lipzen A."/>
            <person name="Lundell T."/>
            <person name="Morin E."/>
            <person name="Murat C."/>
            <person name="Sun H."/>
            <person name="Tunlid A."/>
            <person name="Henrissat B."/>
            <person name="Grigoriev I.V."/>
            <person name="Hibbett D.S."/>
            <person name="Martin F."/>
            <person name="Nordberg H.P."/>
            <person name="Cantor M.N."/>
            <person name="Hua S.X."/>
        </authorList>
    </citation>
    <scope>NUCLEOTIDE SEQUENCE [LARGE SCALE GENOMIC DNA]</scope>
    <source>
        <strain evidence="4 5">F 1598</strain>
    </source>
</reference>
<dbReference type="EMBL" id="KN832970">
    <property type="protein sequence ID" value="KIM92217.1"/>
    <property type="molecule type" value="Genomic_DNA"/>
</dbReference>
<feature type="domain" description="C2H2-type" evidence="3">
    <location>
        <begin position="259"/>
        <end position="291"/>
    </location>
</feature>
<feature type="region of interest" description="Disordered" evidence="2">
    <location>
        <begin position="273"/>
        <end position="296"/>
    </location>
</feature>
<keyword evidence="5" id="KW-1185">Reference proteome</keyword>
<evidence type="ECO:0000313" key="4">
    <source>
        <dbReference type="EMBL" id="KIM92217.1"/>
    </source>
</evidence>
<dbReference type="SUPFAM" id="SSF57667">
    <property type="entry name" value="beta-beta-alpha zinc fingers"/>
    <property type="match status" value="1"/>
</dbReference>
<keyword evidence="1" id="KW-0863">Zinc-finger</keyword>